<dbReference type="PANTHER" id="PTHR44196">
    <property type="entry name" value="DEHYDROGENASE/REDUCTASE SDR FAMILY MEMBER 7B"/>
    <property type="match status" value="1"/>
</dbReference>
<comment type="similarity">
    <text evidence="1">Belongs to the short-chain dehydrogenases/reductases (SDR) family.</text>
</comment>
<evidence type="ECO:0000256" key="1">
    <source>
        <dbReference type="ARBA" id="ARBA00006484"/>
    </source>
</evidence>
<evidence type="ECO:0000313" key="3">
    <source>
        <dbReference type="EMBL" id="SEK71892.1"/>
    </source>
</evidence>
<dbReference type="AlphaFoldDB" id="A0A1H7JBY3"/>
<reference evidence="4" key="1">
    <citation type="submission" date="2016-10" db="EMBL/GenBank/DDBJ databases">
        <authorList>
            <person name="Varghese N."/>
            <person name="Submissions S."/>
        </authorList>
    </citation>
    <scope>NUCLEOTIDE SEQUENCE [LARGE SCALE GENOMIC DNA]</scope>
    <source>
        <strain evidence="4">Jip14</strain>
    </source>
</reference>
<dbReference type="GO" id="GO:0016491">
    <property type="term" value="F:oxidoreductase activity"/>
    <property type="evidence" value="ECO:0007669"/>
    <property type="project" value="UniProtKB-KW"/>
</dbReference>
<gene>
    <name evidence="3" type="ORF">SAMN05421740_102508</name>
</gene>
<dbReference type="InterPro" id="IPR002347">
    <property type="entry name" value="SDR_fam"/>
</dbReference>
<dbReference type="PRINTS" id="PR00081">
    <property type="entry name" value="GDHRDH"/>
</dbReference>
<dbReference type="STRING" id="332977.SAMN05421740_102508"/>
<dbReference type="SUPFAM" id="SSF51735">
    <property type="entry name" value="NAD(P)-binding Rossmann-fold domains"/>
    <property type="match status" value="1"/>
</dbReference>
<accession>A0A1H7JBY3</accession>
<sequence>MNEKKIMVIGASSGIGRALADTLASAGSIVGIAGRREALLHDLAATRPDRYRVHAFDVTEANTCIAHLETLAKAMGGVDAVVISAGGGDVNEALDFEVERKMINLNVFAFTQLADWAFNYFKRQGFGHLVAITSIAGIRGSRQAPAYSATKSYQITYLQGLRQKAHKERASITVTDICPGFVDTPSAKSPMRFWVAPLSKAAGQIYHGMHKRRKVVYVTRRWRFIAWLYRWLPAQLHERL</sequence>
<dbReference type="OrthoDB" id="822355at2"/>
<evidence type="ECO:0000256" key="2">
    <source>
        <dbReference type="ARBA" id="ARBA00023002"/>
    </source>
</evidence>
<proteinExistence type="inferred from homology"/>
<dbReference type="EMBL" id="FNZR01000002">
    <property type="protein sequence ID" value="SEK71892.1"/>
    <property type="molecule type" value="Genomic_DNA"/>
</dbReference>
<protein>
    <submittedName>
        <fullName evidence="3">Short-chain dehydrogenase</fullName>
    </submittedName>
</protein>
<dbReference type="Pfam" id="PF00106">
    <property type="entry name" value="adh_short"/>
    <property type="match status" value="1"/>
</dbReference>
<dbReference type="GO" id="GO:0016020">
    <property type="term" value="C:membrane"/>
    <property type="evidence" value="ECO:0007669"/>
    <property type="project" value="TreeGrafter"/>
</dbReference>
<keyword evidence="4" id="KW-1185">Reference proteome</keyword>
<name>A0A1H7JBY3_9SPHI</name>
<dbReference type="Gene3D" id="3.40.50.720">
    <property type="entry name" value="NAD(P)-binding Rossmann-like Domain"/>
    <property type="match status" value="1"/>
</dbReference>
<dbReference type="RefSeq" id="WP_090603760.1">
    <property type="nucleotide sequence ID" value="NZ_FNZR01000002.1"/>
</dbReference>
<dbReference type="PANTHER" id="PTHR44196:SF3">
    <property type="entry name" value="SHORT CHAIN DEHYDROGENASE FAMILY PROTEIN"/>
    <property type="match status" value="1"/>
</dbReference>
<dbReference type="InterPro" id="IPR036291">
    <property type="entry name" value="NAD(P)-bd_dom_sf"/>
</dbReference>
<keyword evidence="2" id="KW-0560">Oxidoreductase</keyword>
<organism evidence="3 4">
    <name type="scientific">Parapedobacter koreensis</name>
    <dbReference type="NCBI Taxonomy" id="332977"/>
    <lineage>
        <taxon>Bacteria</taxon>
        <taxon>Pseudomonadati</taxon>
        <taxon>Bacteroidota</taxon>
        <taxon>Sphingobacteriia</taxon>
        <taxon>Sphingobacteriales</taxon>
        <taxon>Sphingobacteriaceae</taxon>
        <taxon>Parapedobacter</taxon>
    </lineage>
</organism>
<evidence type="ECO:0000313" key="4">
    <source>
        <dbReference type="Proteomes" id="UP000198916"/>
    </source>
</evidence>
<dbReference type="Proteomes" id="UP000198916">
    <property type="component" value="Unassembled WGS sequence"/>
</dbReference>